<feature type="region of interest" description="Disordered" evidence="1">
    <location>
        <begin position="1"/>
        <end position="47"/>
    </location>
</feature>
<reference evidence="3" key="2">
    <citation type="submission" date="2012-08" db="EMBL/GenBank/DDBJ databases">
        <title>Whole-genome sequence of Nocardiopsis alba strain ATCC BAA-2165 associated with honeybees.</title>
        <authorList>
            <person name="Qiao J."/>
            <person name="Chen L."/>
            <person name="Li Y."/>
            <person name="Wang J."/>
            <person name="Zhang W."/>
            <person name="Chen S."/>
        </authorList>
    </citation>
    <scope>NUCLEOTIDE SEQUENCE [LARGE SCALE GENOMIC DNA]</scope>
    <source>
        <strain evidence="3">ATCC BAA-2165 / BE74</strain>
    </source>
</reference>
<feature type="compositionally biased region" description="Polar residues" evidence="1">
    <location>
        <begin position="21"/>
        <end position="32"/>
    </location>
</feature>
<dbReference type="EMBL" id="CP003788">
    <property type="protein sequence ID" value="AFR07097.1"/>
    <property type="molecule type" value="Genomic_DNA"/>
</dbReference>
<dbReference type="STRING" id="1205910.B005_4984"/>
<dbReference type="Proteomes" id="UP000003779">
    <property type="component" value="Chromosome"/>
</dbReference>
<gene>
    <name evidence="2" type="ordered locus">B005_4984</name>
</gene>
<organism evidence="2 3">
    <name type="scientific">Nocardiopsis alba (strain ATCC BAA-2165 / BE74)</name>
    <dbReference type="NCBI Taxonomy" id="1205910"/>
    <lineage>
        <taxon>Bacteria</taxon>
        <taxon>Bacillati</taxon>
        <taxon>Actinomycetota</taxon>
        <taxon>Actinomycetes</taxon>
        <taxon>Streptosporangiales</taxon>
        <taxon>Nocardiopsidaceae</taxon>
        <taxon>Nocardiopsis</taxon>
    </lineage>
</organism>
<evidence type="ECO:0000313" key="3">
    <source>
        <dbReference type="Proteomes" id="UP000003779"/>
    </source>
</evidence>
<proteinExistence type="predicted"/>
<dbReference type="HOGENOM" id="CLU_2554855_0_0_11"/>
<accession>J7L9G7</accession>
<sequence length="82" mass="8591">MSRTTSSVRGERGGDRCWWTPFTSVPGGSTSHTRTRGPGSGGEPGPRKKILLAGARVVVSAFLVPGLSTVPEQGVNNVVDNR</sequence>
<dbReference type="AlphaFoldDB" id="J7L9G7"/>
<evidence type="ECO:0000313" key="2">
    <source>
        <dbReference type="EMBL" id="AFR07097.1"/>
    </source>
</evidence>
<reference evidence="2 3" key="1">
    <citation type="journal article" date="2012" name="J. Bacteriol.">
        <title>Whole-Genome Sequence of Nocardiopsis alba Strain ATCC BAA-2165, Associated with Honeybees.</title>
        <authorList>
            <person name="Qiao J."/>
            <person name="Chen L."/>
            <person name="Li Y."/>
            <person name="Wang J."/>
            <person name="Zhang W."/>
            <person name="Chen S."/>
        </authorList>
    </citation>
    <scope>NUCLEOTIDE SEQUENCE [LARGE SCALE GENOMIC DNA]</scope>
    <source>
        <strain evidence="3">ATCC BAA-2165 / BE74</strain>
    </source>
</reference>
<name>J7L9G7_NOCAA</name>
<evidence type="ECO:0000256" key="1">
    <source>
        <dbReference type="SAM" id="MobiDB-lite"/>
    </source>
</evidence>
<protein>
    <submittedName>
        <fullName evidence="2">Uncharacterized protein</fullName>
    </submittedName>
</protein>
<dbReference type="KEGG" id="nal:B005_4984"/>
<dbReference type="PATRIC" id="fig|1205910.3.peg.4707"/>